<reference evidence="2" key="1">
    <citation type="journal article" date="2015" name="Genome Announc.">
        <title>Draft Genome Sequence of Chemolithoautotrophic Acetogenic Butanol-Producing Eubacterium limosum ATCC 8486.</title>
        <authorList>
            <person name="Song Y."/>
            <person name="Cho B.K."/>
        </authorList>
    </citation>
    <scope>NUCLEOTIDE SEQUENCE</scope>
    <source>
        <strain evidence="2">ATCC 8486</strain>
    </source>
</reference>
<evidence type="ECO:0000259" key="1">
    <source>
        <dbReference type="Pfam" id="PF04296"/>
    </source>
</evidence>
<proteinExistence type="predicted"/>
<dbReference type="PANTHER" id="PTHR34215">
    <property type="entry name" value="BLL0784 PROTEIN"/>
    <property type="match status" value="1"/>
</dbReference>
<dbReference type="OrthoDB" id="9813251at2"/>
<evidence type="ECO:0000313" key="2">
    <source>
        <dbReference type="EMBL" id="ARD67505.1"/>
    </source>
</evidence>
<dbReference type="AlphaFoldDB" id="A0A0U3G7Z9"/>
<dbReference type="CDD" id="cd00279">
    <property type="entry name" value="YlxR"/>
    <property type="match status" value="1"/>
</dbReference>
<feature type="domain" description="YlxR" evidence="1">
    <location>
        <begin position="7"/>
        <end position="80"/>
    </location>
</feature>
<keyword evidence="5" id="KW-1185">Reference proteome</keyword>
<accession>A0A0U3G7Z9</accession>
<evidence type="ECO:0000313" key="4">
    <source>
        <dbReference type="Proteomes" id="UP000192391"/>
    </source>
</evidence>
<evidence type="ECO:0000313" key="5">
    <source>
        <dbReference type="Proteomes" id="UP001215087"/>
    </source>
</evidence>
<organism evidence="2 4">
    <name type="scientific">Eubacterium limosum</name>
    <dbReference type="NCBI Taxonomy" id="1736"/>
    <lineage>
        <taxon>Bacteria</taxon>
        <taxon>Bacillati</taxon>
        <taxon>Bacillota</taxon>
        <taxon>Clostridia</taxon>
        <taxon>Eubacteriales</taxon>
        <taxon>Eubacteriaceae</taxon>
        <taxon>Eubacterium</taxon>
    </lineage>
</organism>
<gene>
    <name evidence="2" type="ORF">B2M23_19045</name>
    <name evidence="3" type="ORF">PTZ04_06850</name>
</gene>
<dbReference type="Pfam" id="PF04296">
    <property type="entry name" value="YlxR"/>
    <property type="match status" value="1"/>
</dbReference>
<dbReference type="InterPro" id="IPR037465">
    <property type="entry name" value="YlxR"/>
</dbReference>
<reference evidence="4" key="2">
    <citation type="journal article" date="2017" name="Sci. Rep.">
        <title>Determination of the Genome and Primary Transcriptome of Syngas Fermenting Eubacterium limosum ATCC 8486.</title>
        <authorList>
            <person name="Song Y."/>
            <person name="Shin J."/>
            <person name="Jeong Y."/>
            <person name="Jin S."/>
            <person name="Lee J.K."/>
            <person name="Kim D.R."/>
            <person name="Kim S.C."/>
            <person name="Cho S."/>
            <person name="Cho B.K."/>
        </authorList>
    </citation>
    <scope>NUCLEOTIDE SEQUENCE [LARGE SCALE GENOMIC DNA]</scope>
    <source>
        <strain evidence="4">ATCC 8486</strain>
    </source>
</reference>
<dbReference type="EMBL" id="CP019962">
    <property type="protein sequence ID" value="ARD67505.1"/>
    <property type="molecule type" value="Genomic_DNA"/>
</dbReference>
<sequence>MKKMPVRTCVVCHSKIEKKNLLRIVCNKDNEIFYDPTGKANGRGAYICDDPKCLDAFLSKNILEKAFKRPIDKDTVEEVRQKIKEQLS</sequence>
<dbReference type="Proteomes" id="UP000192391">
    <property type="component" value="Chromosome"/>
</dbReference>
<reference evidence="2" key="3">
    <citation type="submission" date="2017-02" db="EMBL/GenBank/DDBJ databases">
        <title>Integrative analysis reveals regulation of autotrophic growth of syngas fermenting bacteria at the translational level.</title>
        <authorList>
            <person name="Song Y."/>
            <person name="Shin J."/>
            <person name="Jeong Y."/>
            <person name="Jin S."/>
            <person name="Kim D.R."/>
            <person name="Kim S.C."/>
            <person name="Cho S."/>
            <person name="Cho B.-K."/>
        </authorList>
    </citation>
    <scope>NUCLEOTIDE SEQUENCE</scope>
    <source>
        <strain evidence="2">ATCC 8486</strain>
    </source>
</reference>
<protein>
    <submittedName>
        <fullName evidence="2">Nucleic acid-binding protein</fullName>
    </submittedName>
    <submittedName>
        <fullName evidence="3">YlxR family protein</fullName>
    </submittedName>
</protein>
<dbReference type="EMBL" id="JAQSVD010000003">
    <property type="protein sequence ID" value="MDE1469968.1"/>
    <property type="molecule type" value="Genomic_DNA"/>
</dbReference>
<dbReference type="Gene3D" id="3.30.1230.10">
    <property type="entry name" value="YlxR-like"/>
    <property type="match status" value="1"/>
</dbReference>
<dbReference type="InterPro" id="IPR007393">
    <property type="entry name" value="YlxR_dom"/>
</dbReference>
<dbReference type="PANTHER" id="PTHR34215:SF1">
    <property type="entry name" value="YLXR DOMAIN-CONTAINING PROTEIN"/>
    <property type="match status" value="1"/>
</dbReference>
<dbReference type="NCBIfam" id="NF047356">
    <property type="entry name" value="RNA_bind_RnpM"/>
    <property type="match status" value="1"/>
</dbReference>
<dbReference type="InterPro" id="IPR035931">
    <property type="entry name" value="YlxR-like_sf"/>
</dbReference>
<name>A0A0U3G7Z9_EUBLI</name>
<dbReference type="RefSeq" id="WP_038351432.1">
    <property type="nucleotide sequence ID" value="NZ_CP019962.1"/>
</dbReference>
<dbReference type="SUPFAM" id="SSF64376">
    <property type="entry name" value="YlxR-like"/>
    <property type="match status" value="1"/>
</dbReference>
<dbReference type="KEGG" id="elim:B2M23_19045"/>
<dbReference type="Proteomes" id="UP001215087">
    <property type="component" value="Unassembled WGS sequence"/>
</dbReference>
<evidence type="ECO:0000313" key="3">
    <source>
        <dbReference type="EMBL" id="MDE1469968.1"/>
    </source>
</evidence>
<reference evidence="3 5" key="4">
    <citation type="submission" date="2023-02" db="EMBL/GenBank/DDBJ databases">
        <title>Comparative genome analysis of Eubacterium limosum species.</title>
        <authorList>
            <person name="Bak J.E."/>
        </authorList>
    </citation>
    <scope>NUCLEOTIDE SEQUENCE [LARGE SCALE GENOMIC DNA]</scope>
    <source>
        <strain evidence="3 5">KGMB01548</strain>
    </source>
</reference>